<name>A0AAD4R4B2_9BILA</name>
<evidence type="ECO:0000313" key="4">
    <source>
        <dbReference type="EMBL" id="KAI1714998.1"/>
    </source>
</evidence>
<dbReference type="SUPFAM" id="SSF49764">
    <property type="entry name" value="HSP20-like chaperones"/>
    <property type="match status" value="1"/>
</dbReference>
<evidence type="ECO:0000256" key="1">
    <source>
        <dbReference type="PROSITE-ProRule" id="PRU00285"/>
    </source>
</evidence>
<comment type="caution">
    <text evidence="4">The sequence shown here is derived from an EMBL/GenBank/DDBJ whole genome shotgun (WGS) entry which is preliminary data.</text>
</comment>
<dbReference type="Proteomes" id="UP001201812">
    <property type="component" value="Unassembled WGS sequence"/>
</dbReference>
<keyword evidence="5" id="KW-1185">Reference proteome</keyword>
<dbReference type="GO" id="GO:0005737">
    <property type="term" value="C:cytoplasm"/>
    <property type="evidence" value="ECO:0007669"/>
    <property type="project" value="TreeGrafter"/>
</dbReference>
<sequence>MTSDVQTRVEGNQVHITCNAEGYAPEEIKVTVEGNDVVVNAEHVVDTGGKKVQKSYSRRIGLPRDVMKNTVKCNLNGGQLVITAQIPVEPKSTITSSFKSVSIPVHFK</sequence>
<dbReference type="GO" id="GO:0042026">
    <property type="term" value="P:protein refolding"/>
    <property type="evidence" value="ECO:0007669"/>
    <property type="project" value="TreeGrafter"/>
</dbReference>
<accession>A0AAD4R4B2</accession>
<dbReference type="EMBL" id="JAKKPZ010000012">
    <property type="protein sequence ID" value="KAI1714998.1"/>
    <property type="molecule type" value="Genomic_DNA"/>
</dbReference>
<evidence type="ECO:0000256" key="2">
    <source>
        <dbReference type="RuleBase" id="RU003616"/>
    </source>
</evidence>
<dbReference type="GO" id="GO:0005634">
    <property type="term" value="C:nucleus"/>
    <property type="evidence" value="ECO:0007669"/>
    <property type="project" value="TreeGrafter"/>
</dbReference>
<protein>
    <submittedName>
        <fullName evidence="4">Hsp20/alpha crystallin family domain-containing protein</fullName>
    </submittedName>
</protein>
<dbReference type="Gene3D" id="2.60.40.790">
    <property type="match status" value="1"/>
</dbReference>
<dbReference type="CDD" id="cd06526">
    <property type="entry name" value="metazoan_ACD"/>
    <property type="match status" value="1"/>
</dbReference>
<evidence type="ECO:0000259" key="3">
    <source>
        <dbReference type="PROSITE" id="PS01031"/>
    </source>
</evidence>
<dbReference type="InterPro" id="IPR008978">
    <property type="entry name" value="HSP20-like_chaperone"/>
</dbReference>
<feature type="domain" description="SHSP" evidence="3">
    <location>
        <begin position="1"/>
        <end position="106"/>
    </location>
</feature>
<dbReference type="GO" id="GO:0051082">
    <property type="term" value="F:unfolded protein binding"/>
    <property type="evidence" value="ECO:0007669"/>
    <property type="project" value="TreeGrafter"/>
</dbReference>
<organism evidence="4 5">
    <name type="scientific">Ditylenchus destructor</name>
    <dbReference type="NCBI Taxonomy" id="166010"/>
    <lineage>
        <taxon>Eukaryota</taxon>
        <taxon>Metazoa</taxon>
        <taxon>Ecdysozoa</taxon>
        <taxon>Nematoda</taxon>
        <taxon>Chromadorea</taxon>
        <taxon>Rhabditida</taxon>
        <taxon>Tylenchina</taxon>
        <taxon>Tylenchomorpha</taxon>
        <taxon>Sphaerularioidea</taxon>
        <taxon>Anguinidae</taxon>
        <taxon>Anguininae</taxon>
        <taxon>Ditylenchus</taxon>
    </lineage>
</organism>
<proteinExistence type="inferred from homology"/>
<comment type="similarity">
    <text evidence="1 2">Belongs to the small heat shock protein (HSP20) family.</text>
</comment>
<gene>
    <name evidence="4" type="ORF">DdX_08275</name>
</gene>
<evidence type="ECO:0000313" key="5">
    <source>
        <dbReference type="Proteomes" id="UP001201812"/>
    </source>
</evidence>
<dbReference type="InterPro" id="IPR002068">
    <property type="entry name" value="A-crystallin/Hsp20_dom"/>
</dbReference>
<dbReference type="PANTHER" id="PTHR45640:SF26">
    <property type="entry name" value="RE23625P"/>
    <property type="match status" value="1"/>
</dbReference>
<dbReference type="GO" id="GO:0009408">
    <property type="term" value="P:response to heat"/>
    <property type="evidence" value="ECO:0007669"/>
    <property type="project" value="TreeGrafter"/>
</dbReference>
<dbReference type="Pfam" id="PF00011">
    <property type="entry name" value="HSP20"/>
    <property type="match status" value="1"/>
</dbReference>
<reference evidence="4" key="1">
    <citation type="submission" date="2022-01" db="EMBL/GenBank/DDBJ databases">
        <title>Genome Sequence Resource for Two Populations of Ditylenchus destructor, the Migratory Endoparasitic Phytonematode.</title>
        <authorList>
            <person name="Zhang H."/>
            <person name="Lin R."/>
            <person name="Xie B."/>
        </authorList>
    </citation>
    <scope>NUCLEOTIDE SEQUENCE</scope>
    <source>
        <strain evidence="4">BazhouSP</strain>
    </source>
</reference>
<dbReference type="AlphaFoldDB" id="A0AAD4R4B2"/>
<dbReference type="PROSITE" id="PS01031">
    <property type="entry name" value="SHSP"/>
    <property type="match status" value="1"/>
</dbReference>
<dbReference type="PANTHER" id="PTHR45640">
    <property type="entry name" value="HEAT SHOCK PROTEIN HSP-12.2-RELATED"/>
    <property type="match status" value="1"/>
</dbReference>
<dbReference type="InterPro" id="IPR001436">
    <property type="entry name" value="Alpha-crystallin/sHSP_animal"/>
</dbReference>